<dbReference type="AlphaFoldDB" id="A0A0S2ISG3"/>
<reference evidence="1 2" key="1">
    <citation type="journal article" date="2015" name="PLoS Negl. Trop. Dis.">
        <title>Distribution of Plasmids in Distinct Leptospira Pathogenic Species.</title>
        <authorList>
            <person name="Wang Y."/>
            <person name="Zhuang X."/>
            <person name="Zhong Y."/>
            <person name="Zhang C."/>
            <person name="Zhang Y."/>
            <person name="Zeng L."/>
            <person name="Zhu Y."/>
            <person name="He P."/>
            <person name="Dong K."/>
            <person name="Pal U."/>
            <person name="Guo X."/>
            <person name="Qin J."/>
        </authorList>
    </citation>
    <scope>NUCLEOTIDE SEQUENCE [LARGE SCALE GENOMIC DNA]</scope>
    <source>
        <strain evidence="1 2">56604</strain>
    </source>
</reference>
<evidence type="ECO:0000313" key="1">
    <source>
        <dbReference type="EMBL" id="ALO26437.1"/>
    </source>
</evidence>
<dbReference type="EMBL" id="CP012029">
    <property type="protein sequence ID" value="ALO26437.1"/>
    <property type="molecule type" value="Genomic_DNA"/>
</dbReference>
<organism evidence="1">
    <name type="scientific">Leptospira borgpetersenii serovar Ballum</name>
    <dbReference type="NCBI Taxonomy" id="280505"/>
    <lineage>
        <taxon>Bacteria</taxon>
        <taxon>Pseudomonadati</taxon>
        <taxon>Spirochaetota</taxon>
        <taxon>Spirochaetia</taxon>
        <taxon>Leptospirales</taxon>
        <taxon>Leptospiraceae</taxon>
        <taxon>Leptospira</taxon>
    </lineage>
</organism>
<dbReference type="Proteomes" id="UP000058857">
    <property type="component" value="Chromosome 1"/>
</dbReference>
<gene>
    <name evidence="1" type="ORF">LBBP_02177</name>
</gene>
<sequence>MINTRAKIKTNIRNSFVCNRIFCPAVIYEEIYFTIQEIFVP</sequence>
<name>A0A0S2ISG3_LEPBO</name>
<evidence type="ECO:0000313" key="2">
    <source>
        <dbReference type="Proteomes" id="UP000058857"/>
    </source>
</evidence>
<protein>
    <submittedName>
        <fullName evidence="1">Uncharacterized protein</fullName>
    </submittedName>
</protein>
<proteinExistence type="predicted"/>
<accession>A0A0S2ISG3</accession>